<feature type="transmembrane region" description="Helical" evidence="6">
    <location>
        <begin position="55"/>
        <end position="73"/>
    </location>
</feature>
<keyword evidence="5 6" id="KW-0472">Membrane</keyword>
<dbReference type="InterPro" id="IPR019264">
    <property type="entry name" value="DUF2179"/>
</dbReference>
<dbReference type="PANTHER" id="PTHR33545:SF10">
    <property type="entry name" value="UPF0750 MEMBRANE PROTEIN YPJC"/>
    <property type="match status" value="1"/>
</dbReference>
<feature type="transmembrane region" description="Helical" evidence="6">
    <location>
        <begin position="14"/>
        <end position="35"/>
    </location>
</feature>
<feature type="transmembrane region" description="Helical" evidence="6">
    <location>
        <begin position="115"/>
        <end position="134"/>
    </location>
</feature>
<feature type="domain" description="DUF2179" evidence="7">
    <location>
        <begin position="229"/>
        <end position="283"/>
    </location>
</feature>
<dbReference type="Proteomes" id="UP001596233">
    <property type="component" value="Unassembled WGS sequence"/>
</dbReference>
<sequence length="291" mass="31831">MDMNIASIRVLKQIIPITIGAALYAFGLQCFVIPNQLMEGGVTGIAVLLNYIFELPMSITTLIINIPLFLVGWKLLGHKKMIFSIYGSVALSGFLALFEHSQIASIISYEKSSDAMLIVLYAGITLGAGLGIVFRYGGTTGGIDIVARILNRWKGFSMGQIILVADAIIIGVSIFYISLDKILYTLVMVFIASKMIDFIQNGAYTAKAFSIITDQGEKIAKKITHELDRGVTILPAKGAYSGTTKKVVYCVVARSETHRLKQLVRSIDPIAFIVIHEVQDVLGEGFKEEED</sequence>
<feature type="transmembrane region" description="Helical" evidence="6">
    <location>
        <begin position="85"/>
        <end position="109"/>
    </location>
</feature>
<dbReference type="Gene3D" id="3.30.70.120">
    <property type="match status" value="1"/>
</dbReference>
<dbReference type="PANTHER" id="PTHR33545">
    <property type="entry name" value="UPF0750 MEMBRANE PROTEIN YITT-RELATED"/>
    <property type="match status" value="1"/>
</dbReference>
<dbReference type="Pfam" id="PF10035">
    <property type="entry name" value="DUF2179"/>
    <property type="match status" value="1"/>
</dbReference>
<comment type="subcellular location">
    <subcellularLocation>
        <location evidence="1">Cell membrane</location>
        <topology evidence="1">Multi-pass membrane protein</topology>
    </subcellularLocation>
</comment>
<evidence type="ECO:0000256" key="1">
    <source>
        <dbReference type="ARBA" id="ARBA00004651"/>
    </source>
</evidence>
<keyword evidence="4 6" id="KW-1133">Transmembrane helix</keyword>
<organism evidence="8 9">
    <name type="scientific">Paenibacillus septentrionalis</name>
    <dbReference type="NCBI Taxonomy" id="429342"/>
    <lineage>
        <taxon>Bacteria</taxon>
        <taxon>Bacillati</taxon>
        <taxon>Bacillota</taxon>
        <taxon>Bacilli</taxon>
        <taxon>Bacillales</taxon>
        <taxon>Paenibacillaceae</taxon>
        <taxon>Paenibacillus</taxon>
    </lineage>
</organism>
<protein>
    <submittedName>
        <fullName evidence="8">YitT family protein</fullName>
    </submittedName>
</protein>
<name>A0ABW1V3Q9_9BACL</name>
<reference evidence="9" key="1">
    <citation type="journal article" date="2019" name="Int. J. Syst. Evol. Microbiol.">
        <title>The Global Catalogue of Microorganisms (GCM) 10K type strain sequencing project: providing services to taxonomists for standard genome sequencing and annotation.</title>
        <authorList>
            <consortium name="The Broad Institute Genomics Platform"/>
            <consortium name="The Broad Institute Genome Sequencing Center for Infectious Disease"/>
            <person name="Wu L."/>
            <person name="Ma J."/>
        </authorList>
    </citation>
    <scope>NUCLEOTIDE SEQUENCE [LARGE SCALE GENOMIC DNA]</scope>
    <source>
        <strain evidence="9">PCU 280</strain>
    </source>
</reference>
<gene>
    <name evidence="8" type="ORF">ACFP56_06450</name>
</gene>
<keyword evidence="3 6" id="KW-0812">Transmembrane</keyword>
<dbReference type="RefSeq" id="WP_379232432.1">
    <property type="nucleotide sequence ID" value="NZ_JBHSTE010000002.1"/>
</dbReference>
<dbReference type="Pfam" id="PF02588">
    <property type="entry name" value="YitT_membrane"/>
    <property type="match status" value="1"/>
</dbReference>
<evidence type="ECO:0000256" key="6">
    <source>
        <dbReference type="SAM" id="Phobius"/>
    </source>
</evidence>
<evidence type="ECO:0000256" key="5">
    <source>
        <dbReference type="ARBA" id="ARBA00023136"/>
    </source>
</evidence>
<dbReference type="PIRSF" id="PIRSF006483">
    <property type="entry name" value="Membrane_protein_YitT"/>
    <property type="match status" value="1"/>
</dbReference>
<proteinExistence type="predicted"/>
<dbReference type="InterPro" id="IPR003740">
    <property type="entry name" value="YitT"/>
</dbReference>
<keyword evidence="9" id="KW-1185">Reference proteome</keyword>
<evidence type="ECO:0000259" key="7">
    <source>
        <dbReference type="Pfam" id="PF10035"/>
    </source>
</evidence>
<evidence type="ECO:0000256" key="3">
    <source>
        <dbReference type="ARBA" id="ARBA00022692"/>
    </source>
</evidence>
<feature type="transmembrane region" description="Helical" evidence="6">
    <location>
        <begin position="155"/>
        <end position="176"/>
    </location>
</feature>
<dbReference type="CDD" id="cd16380">
    <property type="entry name" value="YitT_C"/>
    <property type="match status" value="1"/>
</dbReference>
<comment type="caution">
    <text evidence="8">The sequence shown here is derived from an EMBL/GenBank/DDBJ whole genome shotgun (WGS) entry which is preliminary data.</text>
</comment>
<dbReference type="InterPro" id="IPR015867">
    <property type="entry name" value="N-reg_PII/ATP_PRibTrfase_C"/>
</dbReference>
<evidence type="ECO:0000313" key="8">
    <source>
        <dbReference type="EMBL" id="MFC6332258.1"/>
    </source>
</evidence>
<evidence type="ECO:0000256" key="2">
    <source>
        <dbReference type="ARBA" id="ARBA00022475"/>
    </source>
</evidence>
<feature type="transmembrane region" description="Helical" evidence="6">
    <location>
        <begin position="182"/>
        <end position="199"/>
    </location>
</feature>
<dbReference type="InterPro" id="IPR051461">
    <property type="entry name" value="UPF0750_membrane"/>
</dbReference>
<keyword evidence="2" id="KW-1003">Cell membrane</keyword>
<dbReference type="EMBL" id="JBHSTE010000002">
    <property type="protein sequence ID" value="MFC6332258.1"/>
    <property type="molecule type" value="Genomic_DNA"/>
</dbReference>
<evidence type="ECO:0000313" key="9">
    <source>
        <dbReference type="Proteomes" id="UP001596233"/>
    </source>
</evidence>
<evidence type="ECO:0000256" key="4">
    <source>
        <dbReference type="ARBA" id="ARBA00022989"/>
    </source>
</evidence>
<accession>A0ABW1V3Q9</accession>